<organism evidence="2 3">
    <name type="scientific">Clostridium amylolyticum</name>
    <dbReference type="NCBI Taxonomy" id="1121298"/>
    <lineage>
        <taxon>Bacteria</taxon>
        <taxon>Bacillati</taxon>
        <taxon>Bacillota</taxon>
        <taxon>Clostridia</taxon>
        <taxon>Eubacteriales</taxon>
        <taxon>Clostridiaceae</taxon>
        <taxon>Clostridium</taxon>
    </lineage>
</organism>
<dbReference type="RefSeq" id="WP_073005315.1">
    <property type="nucleotide sequence ID" value="NZ_FQZO01000002.1"/>
</dbReference>
<gene>
    <name evidence="2" type="ORF">SAMN05444401_1588</name>
</gene>
<reference evidence="2 3" key="1">
    <citation type="submission" date="2016-11" db="EMBL/GenBank/DDBJ databases">
        <authorList>
            <person name="Jaros S."/>
            <person name="Januszkiewicz K."/>
            <person name="Wedrychowicz H."/>
        </authorList>
    </citation>
    <scope>NUCLEOTIDE SEQUENCE [LARGE SCALE GENOMIC DNA]</scope>
    <source>
        <strain evidence="2 3">DSM 21864</strain>
    </source>
</reference>
<dbReference type="OrthoDB" id="1928827at2"/>
<name>A0A1M6EJD3_9CLOT</name>
<feature type="coiled-coil region" evidence="1">
    <location>
        <begin position="6"/>
        <end position="54"/>
    </location>
</feature>
<dbReference type="Proteomes" id="UP000184080">
    <property type="component" value="Unassembled WGS sequence"/>
</dbReference>
<keyword evidence="1" id="KW-0175">Coiled coil</keyword>
<accession>A0A1M6EJD3</accession>
<dbReference type="STRING" id="1121298.SAMN05444401_1588"/>
<evidence type="ECO:0000313" key="3">
    <source>
        <dbReference type="Proteomes" id="UP000184080"/>
    </source>
</evidence>
<keyword evidence="3" id="KW-1185">Reference proteome</keyword>
<dbReference type="AlphaFoldDB" id="A0A1M6EJD3"/>
<evidence type="ECO:0000256" key="1">
    <source>
        <dbReference type="SAM" id="Coils"/>
    </source>
</evidence>
<proteinExistence type="predicted"/>
<dbReference type="EMBL" id="FQZO01000002">
    <property type="protein sequence ID" value="SHI85408.1"/>
    <property type="molecule type" value="Genomic_DNA"/>
</dbReference>
<sequence length="61" mass="7141">MKEDMMKLAQQEIEEALEAVETLENNIDKEDFSKDELKKKFIKLNEKVNEIESLLKSEGII</sequence>
<protein>
    <submittedName>
        <fullName evidence="2">Uncharacterized protein</fullName>
    </submittedName>
</protein>
<evidence type="ECO:0000313" key="2">
    <source>
        <dbReference type="EMBL" id="SHI85408.1"/>
    </source>
</evidence>